<evidence type="ECO:0000313" key="1">
    <source>
        <dbReference type="EMBL" id="KAH7921151.1"/>
    </source>
</evidence>
<keyword evidence="2" id="KW-1185">Reference proteome</keyword>
<dbReference type="Proteomes" id="UP000790709">
    <property type="component" value="Unassembled WGS sequence"/>
</dbReference>
<proteinExistence type="predicted"/>
<name>A0ACB8B7I2_9AGAM</name>
<sequence>MSTVGSHEGSLPSFRSSCHISSVRALLFRGYLTLSSKMPLHILTYQTVWSVSGYRTFHVELLLLTSTEVPPEIRWAKSSLEVVVHRLRALSLDKLGVCIRGLPPSSRPAYHGRSRLKTCAGLTEHLLLRVSYLLVAGSGALADVYLSLFPYHPPAGLSNAQCLVQILVREYGTDVMDQLSSTTLSTVEKKRAARREEKLKRITDVRDHVDAIDRAWPSPVSSDVTLSCLARYVEGTKWTPPPMTTRSTCTFSG</sequence>
<protein>
    <submittedName>
        <fullName evidence="1">Uncharacterized protein</fullName>
    </submittedName>
</protein>
<dbReference type="EMBL" id="MU266540">
    <property type="protein sequence ID" value="KAH7921151.1"/>
    <property type="molecule type" value="Genomic_DNA"/>
</dbReference>
<accession>A0ACB8B7I2</accession>
<comment type="caution">
    <text evidence="1">The sequence shown here is derived from an EMBL/GenBank/DDBJ whole genome shotgun (WGS) entry which is preliminary data.</text>
</comment>
<evidence type="ECO:0000313" key="2">
    <source>
        <dbReference type="Proteomes" id="UP000790709"/>
    </source>
</evidence>
<gene>
    <name evidence="1" type="ORF">BV22DRAFT_749866</name>
</gene>
<organism evidence="1 2">
    <name type="scientific">Leucogyrophana mollusca</name>
    <dbReference type="NCBI Taxonomy" id="85980"/>
    <lineage>
        <taxon>Eukaryota</taxon>
        <taxon>Fungi</taxon>
        <taxon>Dikarya</taxon>
        <taxon>Basidiomycota</taxon>
        <taxon>Agaricomycotina</taxon>
        <taxon>Agaricomycetes</taxon>
        <taxon>Agaricomycetidae</taxon>
        <taxon>Boletales</taxon>
        <taxon>Boletales incertae sedis</taxon>
        <taxon>Leucogyrophana</taxon>
    </lineage>
</organism>
<reference evidence="1" key="1">
    <citation type="journal article" date="2021" name="New Phytol.">
        <title>Evolutionary innovations through gain and loss of genes in the ectomycorrhizal Boletales.</title>
        <authorList>
            <person name="Wu G."/>
            <person name="Miyauchi S."/>
            <person name="Morin E."/>
            <person name="Kuo A."/>
            <person name="Drula E."/>
            <person name="Varga T."/>
            <person name="Kohler A."/>
            <person name="Feng B."/>
            <person name="Cao Y."/>
            <person name="Lipzen A."/>
            <person name="Daum C."/>
            <person name="Hundley H."/>
            <person name="Pangilinan J."/>
            <person name="Johnson J."/>
            <person name="Barry K."/>
            <person name="LaButti K."/>
            <person name="Ng V."/>
            <person name="Ahrendt S."/>
            <person name="Min B."/>
            <person name="Choi I.G."/>
            <person name="Park H."/>
            <person name="Plett J.M."/>
            <person name="Magnuson J."/>
            <person name="Spatafora J.W."/>
            <person name="Nagy L.G."/>
            <person name="Henrissat B."/>
            <person name="Grigoriev I.V."/>
            <person name="Yang Z.L."/>
            <person name="Xu J."/>
            <person name="Martin F.M."/>
        </authorList>
    </citation>
    <scope>NUCLEOTIDE SEQUENCE</scope>
    <source>
        <strain evidence="1">KUC20120723A-06</strain>
    </source>
</reference>